<name>A0ABX6VEX0_9GAMM</name>
<sequence length="215" mass="24655">MKKQFKPKSWYIKMIHIGKRQLKIDEQSYRANLLLLTGKRSCLDMEILDLVKVLEFLKSKGFKFKAGKATKSAKRAAPTQLDKLRYIWITMNKQDFLKDGSDNALNNWSMGQTKRLNDGTAIAKLEWLQPNMLNALIEQLKNWHIRMLNEAIDHQYPAVALLSQEGQLSPENYQAFVELDEKLRAKRTQESLSGVYNALSLILSNDNSAPKQAGD</sequence>
<dbReference type="InterPro" id="IPR009363">
    <property type="entry name" value="Phage_Mu_Gp16"/>
</dbReference>
<accession>A0ABX6VEX0</accession>
<evidence type="ECO:0000313" key="2">
    <source>
        <dbReference type="Proteomes" id="UP000316416"/>
    </source>
</evidence>
<dbReference type="Pfam" id="PF06252">
    <property type="entry name" value="GemA"/>
    <property type="match status" value="1"/>
</dbReference>
<protein>
    <submittedName>
        <fullName evidence="1">Regulatory protein GemA</fullName>
    </submittedName>
</protein>
<dbReference type="EMBL" id="CP045503">
    <property type="protein sequence ID" value="QPG58989.1"/>
    <property type="molecule type" value="Genomic_DNA"/>
</dbReference>
<evidence type="ECO:0000313" key="1">
    <source>
        <dbReference type="EMBL" id="QPG58989.1"/>
    </source>
</evidence>
<proteinExistence type="predicted"/>
<reference evidence="1" key="1">
    <citation type="submission" date="2021-07" db="EMBL/GenBank/DDBJ databases">
        <title>Shewanella sp. YLB-07 whole genome sequence.</title>
        <authorList>
            <person name="Yu L."/>
        </authorList>
    </citation>
    <scope>NUCLEOTIDE SEQUENCE</scope>
    <source>
        <strain evidence="1">YLB-08</strain>
    </source>
</reference>
<keyword evidence="2" id="KW-1185">Reference proteome</keyword>
<gene>
    <name evidence="1" type="ORF">FM038_017365</name>
</gene>
<dbReference type="Proteomes" id="UP000316416">
    <property type="component" value="Chromosome"/>
</dbReference>
<organism evidence="1 2">
    <name type="scientific">Shewanella eurypsychrophilus</name>
    <dbReference type="NCBI Taxonomy" id="2593656"/>
    <lineage>
        <taxon>Bacteria</taxon>
        <taxon>Pseudomonadati</taxon>
        <taxon>Pseudomonadota</taxon>
        <taxon>Gammaproteobacteria</taxon>
        <taxon>Alteromonadales</taxon>
        <taxon>Shewanellaceae</taxon>
        <taxon>Shewanella</taxon>
    </lineage>
</organism>
<dbReference type="RefSeq" id="WP_142874608.1">
    <property type="nucleotide sequence ID" value="NZ_CP045503.2"/>
</dbReference>